<feature type="non-terminal residue" evidence="2">
    <location>
        <position position="1"/>
    </location>
</feature>
<accession>A0ABD0QVB4</accession>
<keyword evidence="3" id="KW-1185">Reference proteome</keyword>
<feature type="region of interest" description="Disordered" evidence="1">
    <location>
        <begin position="19"/>
        <end position="50"/>
    </location>
</feature>
<dbReference type="EMBL" id="JAMKFB020000007">
    <property type="protein sequence ID" value="KAL0189665.1"/>
    <property type="molecule type" value="Genomic_DNA"/>
</dbReference>
<organism evidence="2 3">
    <name type="scientific">Cirrhinus mrigala</name>
    <name type="common">Mrigala</name>
    <dbReference type="NCBI Taxonomy" id="683832"/>
    <lineage>
        <taxon>Eukaryota</taxon>
        <taxon>Metazoa</taxon>
        <taxon>Chordata</taxon>
        <taxon>Craniata</taxon>
        <taxon>Vertebrata</taxon>
        <taxon>Euteleostomi</taxon>
        <taxon>Actinopterygii</taxon>
        <taxon>Neopterygii</taxon>
        <taxon>Teleostei</taxon>
        <taxon>Ostariophysi</taxon>
        <taxon>Cypriniformes</taxon>
        <taxon>Cyprinidae</taxon>
        <taxon>Labeoninae</taxon>
        <taxon>Labeonini</taxon>
        <taxon>Cirrhinus</taxon>
    </lineage>
</organism>
<name>A0ABD0QVB4_CIRMR</name>
<proteinExistence type="predicted"/>
<feature type="compositionally biased region" description="Low complexity" evidence="1">
    <location>
        <begin position="22"/>
        <end position="40"/>
    </location>
</feature>
<comment type="caution">
    <text evidence="2">The sequence shown here is derived from an EMBL/GenBank/DDBJ whole genome shotgun (WGS) entry which is preliminary data.</text>
</comment>
<sequence length="50" mass="4940">AVRVSAPSLFGRLVTEAGRAITAPATATPTASTPSPSAAARKMATSPGTW</sequence>
<dbReference type="Proteomes" id="UP001529510">
    <property type="component" value="Unassembled WGS sequence"/>
</dbReference>
<evidence type="ECO:0000256" key="1">
    <source>
        <dbReference type="SAM" id="MobiDB-lite"/>
    </source>
</evidence>
<feature type="non-terminal residue" evidence="2">
    <location>
        <position position="50"/>
    </location>
</feature>
<evidence type="ECO:0000313" key="2">
    <source>
        <dbReference type="EMBL" id="KAL0189665.1"/>
    </source>
</evidence>
<dbReference type="AlphaFoldDB" id="A0ABD0QVB4"/>
<reference evidence="2 3" key="1">
    <citation type="submission" date="2024-05" db="EMBL/GenBank/DDBJ databases">
        <title>Genome sequencing and assembly of Indian major carp, Cirrhinus mrigala (Hamilton, 1822).</title>
        <authorList>
            <person name="Mohindra V."/>
            <person name="Chowdhury L.M."/>
            <person name="Lal K."/>
            <person name="Jena J.K."/>
        </authorList>
    </citation>
    <scope>NUCLEOTIDE SEQUENCE [LARGE SCALE GENOMIC DNA]</scope>
    <source>
        <strain evidence="2">CM1030</strain>
        <tissue evidence="2">Blood</tissue>
    </source>
</reference>
<protein>
    <submittedName>
        <fullName evidence="2">Uncharacterized protein</fullName>
    </submittedName>
</protein>
<evidence type="ECO:0000313" key="3">
    <source>
        <dbReference type="Proteomes" id="UP001529510"/>
    </source>
</evidence>
<gene>
    <name evidence="2" type="ORF">M9458_016764</name>
</gene>